<dbReference type="EMBL" id="MG602508">
    <property type="protein sequence ID" value="AVG47629.1"/>
    <property type="molecule type" value="Genomic_DNA"/>
</dbReference>
<protein>
    <submittedName>
        <fullName evidence="3">Ankyrin repeat protein</fullName>
    </submittedName>
</protein>
<keyword evidence="2" id="KW-0040">ANK repeat</keyword>
<proteinExistence type="predicted"/>
<dbReference type="InterPro" id="IPR036770">
    <property type="entry name" value="Ankyrin_rpt-contain_sf"/>
</dbReference>
<evidence type="ECO:0000256" key="1">
    <source>
        <dbReference type="ARBA" id="ARBA00022737"/>
    </source>
</evidence>
<dbReference type="EMBL" id="MG602507">
    <property type="protein sequence ID" value="AVG46517.1"/>
    <property type="molecule type" value="Genomic_DNA"/>
</dbReference>
<dbReference type="SMART" id="SM00248">
    <property type="entry name" value="ANK"/>
    <property type="match status" value="4"/>
</dbReference>
<dbReference type="Proteomes" id="UP000279644">
    <property type="component" value="Segment"/>
</dbReference>
<sequence>MSDFRISVDLLQKTITNKDTAAFIEILEKCGKDDYWSITNFCRLYDTDQSMINILINQVESGLIPISDYLTLAACNVDNVKLMDLLINSGANINMDNSGNNPGIVLMQACAHGNTKLVEYLLQKGMNPNCNDRIFIRACLNQNLNICKLLLDNGFIINYDNNKIMRNIIKLIRKKSIDTIKLLIDHGFDFALLNKYCESENTDKKQQTVQMLLDCGIEAKNLPIFF</sequence>
<accession>A0A2L2DN78</accession>
<organismHost>
    <name type="scientific">Acanthamoeba polyphaga</name>
    <name type="common">Amoeba</name>
    <dbReference type="NCBI Taxonomy" id="5757"/>
</organismHost>
<dbReference type="InterPro" id="IPR002110">
    <property type="entry name" value="Ankyrin_rpt"/>
</dbReference>
<evidence type="ECO:0000256" key="2">
    <source>
        <dbReference type="ARBA" id="ARBA00023043"/>
    </source>
</evidence>
<dbReference type="Proteomes" id="UP000280369">
    <property type="component" value="Segment"/>
</dbReference>
<dbReference type="PROSITE" id="PS50088">
    <property type="entry name" value="ANK_REPEAT"/>
    <property type="match status" value="1"/>
</dbReference>
<keyword evidence="1" id="KW-0677">Repeat</keyword>
<dbReference type="Pfam" id="PF12796">
    <property type="entry name" value="Ank_2"/>
    <property type="match status" value="1"/>
</dbReference>
<name>A0A2L2DN78_MIMIV</name>
<dbReference type="Gene3D" id="1.25.40.20">
    <property type="entry name" value="Ankyrin repeat-containing domain"/>
    <property type="match status" value="1"/>
</dbReference>
<organism evidence="3">
    <name type="scientific">Acanthamoeba polyphaga mimivirus</name>
    <name type="common">APMV</name>
    <dbReference type="NCBI Taxonomy" id="212035"/>
    <lineage>
        <taxon>Viruses</taxon>
        <taxon>Varidnaviria</taxon>
        <taxon>Bamfordvirae</taxon>
        <taxon>Nucleocytoviricota</taxon>
        <taxon>Megaviricetes</taxon>
        <taxon>Imitervirales</taxon>
        <taxon>Mimiviridae</taxon>
        <taxon>Megamimivirinae</taxon>
        <taxon>Mimivirus</taxon>
        <taxon>Mimivirus bradfordmassiliense</taxon>
    </lineage>
</organism>
<dbReference type="PANTHER" id="PTHR24188">
    <property type="entry name" value="ANKYRIN REPEAT PROTEIN"/>
    <property type="match status" value="1"/>
</dbReference>
<dbReference type="PANTHER" id="PTHR24188:SF29">
    <property type="entry name" value="GH09064P"/>
    <property type="match status" value="1"/>
</dbReference>
<reference evidence="3" key="1">
    <citation type="journal article" date="2017" name="Front. Microbiol.">
        <title>Genome Characterization of the First Mimiviruses of Lineage C Isolated in Brazil.</title>
        <authorList>
            <person name="Assis F.L."/>
            <person name="Franco-Luiz A.P.M."/>
            <person name="Dos Santos R.N."/>
            <person name="Campos F.S."/>
            <person name="Dornas F.P."/>
            <person name="Borato P.V.M."/>
            <person name="Franco A.C."/>
            <person name="Abrahao J.S."/>
            <person name="Colson P."/>
            <person name="Scola B."/>
        </authorList>
    </citation>
    <scope>NUCLEOTIDE SEQUENCE [LARGE SCALE GENOMIC DNA]</scope>
</reference>
<evidence type="ECO:0000313" key="3">
    <source>
        <dbReference type="EMBL" id="AVG47629.1"/>
    </source>
</evidence>
<dbReference type="SUPFAM" id="SSF48403">
    <property type="entry name" value="Ankyrin repeat"/>
    <property type="match status" value="1"/>
</dbReference>